<reference evidence="2" key="1">
    <citation type="submission" date="2021-07" db="EMBL/GenBank/DDBJ databases">
        <authorList>
            <person name="Durling M."/>
        </authorList>
    </citation>
    <scope>NUCLEOTIDE SEQUENCE</scope>
</reference>
<evidence type="ECO:0000313" key="3">
    <source>
        <dbReference type="Proteomes" id="UP000701801"/>
    </source>
</evidence>
<dbReference type="AlphaFoldDB" id="A0A9N9M0G3"/>
<evidence type="ECO:0000256" key="1">
    <source>
        <dbReference type="SAM" id="SignalP"/>
    </source>
</evidence>
<name>A0A9N9M0G3_9HELO</name>
<dbReference type="EMBL" id="CAJVRM010000523">
    <property type="protein sequence ID" value="CAG8981834.1"/>
    <property type="molecule type" value="Genomic_DNA"/>
</dbReference>
<sequence length="134" mass="14582">MQFPTITISALTVLLSLAALSEAGASCKGVYRPFRNSFVVEADEVPSISDICNGFYDNLKPGCALTGGKCGGTNHKLHWDFNIPTTCGDRQVQDAWWAATRNKYGSIVCKIEKSNDIFGRQHPKDVLAEAVSVE</sequence>
<proteinExistence type="predicted"/>
<organism evidence="2 3">
    <name type="scientific">Hymenoscyphus albidus</name>
    <dbReference type="NCBI Taxonomy" id="595503"/>
    <lineage>
        <taxon>Eukaryota</taxon>
        <taxon>Fungi</taxon>
        <taxon>Dikarya</taxon>
        <taxon>Ascomycota</taxon>
        <taxon>Pezizomycotina</taxon>
        <taxon>Leotiomycetes</taxon>
        <taxon>Helotiales</taxon>
        <taxon>Helotiaceae</taxon>
        <taxon>Hymenoscyphus</taxon>
    </lineage>
</organism>
<feature type="chain" id="PRO_5040318988" evidence="1">
    <location>
        <begin position="24"/>
        <end position="134"/>
    </location>
</feature>
<feature type="signal peptide" evidence="1">
    <location>
        <begin position="1"/>
        <end position="23"/>
    </location>
</feature>
<dbReference type="Proteomes" id="UP000701801">
    <property type="component" value="Unassembled WGS sequence"/>
</dbReference>
<comment type="caution">
    <text evidence="2">The sequence shown here is derived from an EMBL/GenBank/DDBJ whole genome shotgun (WGS) entry which is preliminary data.</text>
</comment>
<gene>
    <name evidence="2" type="ORF">HYALB_00013907</name>
</gene>
<keyword evidence="1" id="KW-0732">Signal</keyword>
<protein>
    <submittedName>
        <fullName evidence="2">Uncharacterized protein</fullName>
    </submittedName>
</protein>
<accession>A0A9N9M0G3</accession>
<keyword evidence="3" id="KW-1185">Reference proteome</keyword>
<evidence type="ECO:0000313" key="2">
    <source>
        <dbReference type="EMBL" id="CAG8981834.1"/>
    </source>
</evidence>
<dbReference type="OrthoDB" id="4788795at2759"/>